<keyword evidence="1" id="KW-0175">Coiled coil</keyword>
<gene>
    <name evidence="2" type="ORF">UFOVP468_20</name>
</gene>
<evidence type="ECO:0000256" key="1">
    <source>
        <dbReference type="SAM" id="Coils"/>
    </source>
</evidence>
<reference evidence="2" key="1">
    <citation type="submission" date="2020-04" db="EMBL/GenBank/DDBJ databases">
        <authorList>
            <person name="Chiriac C."/>
            <person name="Salcher M."/>
            <person name="Ghai R."/>
            <person name="Kavagutti S V."/>
        </authorList>
    </citation>
    <scope>NUCLEOTIDE SEQUENCE</scope>
</reference>
<name>A0A6J5MEL9_9CAUD</name>
<feature type="coiled-coil region" evidence="1">
    <location>
        <begin position="7"/>
        <end position="48"/>
    </location>
</feature>
<protein>
    <submittedName>
        <fullName evidence="2">Uncharacterized protein</fullName>
    </submittedName>
</protein>
<evidence type="ECO:0000313" key="2">
    <source>
        <dbReference type="EMBL" id="CAB4144277.1"/>
    </source>
</evidence>
<accession>A0A6J5MEL9</accession>
<dbReference type="EMBL" id="LR796432">
    <property type="protein sequence ID" value="CAB4144277.1"/>
    <property type="molecule type" value="Genomic_DNA"/>
</dbReference>
<proteinExistence type="predicted"/>
<organism evidence="2">
    <name type="scientific">uncultured Caudovirales phage</name>
    <dbReference type="NCBI Taxonomy" id="2100421"/>
    <lineage>
        <taxon>Viruses</taxon>
        <taxon>Duplodnaviria</taxon>
        <taxon>Heunggongvirae</taxon>
        <taxon>Uroviricota</taxon>
        <taxon>Caudoviricetes</taxon>
        <taxon>Peduoviridae</taxon>
        <taxon>Maltschvirus</taxon>
        <taxon>Maltschvirus maltsch</taxon>
    </lineage>
</organism>
<sequence>MWPWSRIQKLEQALYDEQRENRMLERRCEWLDNQFEKAKHDLKKAKGETK</sequence>